<dbReference type="InterPro" id="IPR023780">
    <property type="entry name" value="Chromo_domain"/>
</dbReference>
<feature type="domain" description="Chromo" evidence="3">
    <location>
        <begin position="544"/>
        <end position="588"/>
    </location>
</feature>
<gene>
    <name evidence="4" type="ORF">C8A03DRAFT_38487</name>
</gene>
<reference evidence="4" key="1">
    <citation type="journal article" date="2023" name="Mol. Phylogenet. Evol.">
        <title>Genome-scale phylogeny and comparative genomics of the fungal order Sordariales.</title>
        <authorList>
            <person name="Hensen N."/>
            <person name="Bonometti L."/>
            <person name="Westerberg I."/>
            <person name="Brannstrom I.O."/>
            <person name="Guillou S."/>
            <person name="Cros-Aarteil S."/>
            <person name="Calhoun S."/>
            <person name="Haridas S."/>
            <person name="Kuo A."/>
            <person name="Mondo S."/>
            <person name="Pangilinan J."/>
            <person name="Riley R."/>
            <person name="LaButti K."/>
            <person name="Andreopoulos B."/>
            <person name="Lipzen A."/>
            <person name="Chen C."/>
            <person name="Yan M."/>
            <person name="Daum C."/>
            <person name="Ng V."/>
            <person name="Clum A."/>
            <person name="Steindorff A."/>
            <person name="Ohm R.A."/>
            <person name="Martin F."/>
            <person name="Silar P."/>
            <person name="Natvig D.O."/>
            <person name="Lalanne C."/>
            <person name="Gautier V."/>
            <person name="Ament-Velasquez S.L."/>
            <person name="Kruys A."/>
            <person name="Hutchinson M.I."/>
            <person name="Powell A.J."/>
            <person name="Barry K."/>
            <person name="Miller A.N."/>
            <person name="Grigoriev I.V."/>
            <person name="Debuchy R."/>
            <person name="Gladieux P."/>
            <person name="Hiltunen Thoren M."/>
            <person name="Johannesson H."/>
        </authorList>
    </citation>
    <scope>NUCLEOTIDE SEQUENCE</scope>
    <source>
        <strain evidence="4">CBS 532.94</strain>
    </source>
</reference>
<feature type="compositionally biased region" description="Acidic residues" evidence="2">
    <location>
        <begin position="116"/>
        <end position="125"/>
    </location>
</feature>
<dbReference type="Gene3D" id="2.40.50.40">
    <property type="match status" value="1"/>
</dbReference>
<feature type="compositionally biased region" description="Low complexity" evidence="2">
    <location>
        <begin position="172"/>
        <end position="188"/>
    </location>
</feature>
<accession>A0AAN7C1U0</accession>
<feature type="compositionally biased region" description="Basic and acidic residues" evidence="2">
    <location>
        <begin position="451"/>
        <end position="466"/>
    </location>
</feature>
<dbReference type="SUPFAM" id="SSF54160">
    <property type="entry name" value="Chromo domain-like"/>
    <property type="match status" value="1"/>
</dbReference>
<evidence type="ECO:0000259" key="3">
    <source>
        <dbReference type="PROSITE" id="PS50013"/>
    </source>
</evidence>
<feature type="region of interest" description="Disordered" evidence="2">
    <location>
        <begin position="28"/>
        <end position="536"/>
    </location>
</feature>
<feature type="compositionally biased region" description="Polar residues" evidence="2">
    <location>
        <begin position="49"/>
        <end position="68"/>
    </location>
</feature>
<dbReference type="GO" id="GO:0006338">
    <property type="term" value="P:chromatin remodeling"/>
    <property type="evidence" value="ECO:0007669"/>
    <property type="project" value="UniProtKB-ARBA"/>
</dbReference>
<dbReference type="EMBL" id="MU860477">
    <property type="protein sequence ID" value="KAK4233784.1"/>
    <property type="molecule type" value="Genomic_DNA"/>
</dbReference>
<evidence type="ECO:0000313" key="5">
    <source>
        <dbReference type="Proteomes" id="UP001303760"/>
    </source>
</evidence>
<evidence type="ECO:0000256" key="1">
    <source>
        <dbReference type="ARBA" id="ARBA00011353"/>
    </source>
</evidence>
<dbReference type="InterPro" id="IPR000953">
    <property type="entry name" value="Chromo/chromo_shadow_dom"/>
</dbReference>
<feature type="compositionally biased region" description="Polar residues" evidence="2">
    <location>
        <begin position="425"/>
        <end position="438"/>
    </location>
</feature>
<name>A0AAN7C1U0_9PEZI</name>
<sequence>MATDCQETLIPFAVAGSDRPRLNLLIPKLPSSSVSNTHEFKFKSGAGTGNNVATAHATSGGSRQSQSLRAGRLHCGDVGGTKIPPKDVIVISSDDESSDGEIYDDESYDAKSYNDEPSDNESSDDESSHEQQKSGPGCPLAPSSISPTAPSTKLSQLANGASAACQPGQASTPNHTTRNNTAPATNAASLVKHEAARPDHGCQRDPRPFAEPCETTSKDDISKCLSHDERDKCHFRHDVQDPHRAASRQERETRQKSDGSYRSASHDHHGDGDQTSSSAHRHLPVPDETGEPTKNDPVRLLYVQERRASPSVVPDHQSISEPKPADAELRFQYQSSSSTASKHRVEKQHESGSSALSQHRDHHYDSNQTNDRKQGNSQLPGDRVEQGVGSPFVTSQVQESGASISRSSEAMSNDDRMLADVGPSVQPSASQDRVSLQHSLGRRPRSGTDVGDNHRPIEDGVREHGLGDVTQPPQKRRRISTSTPAIGETAPKRPADPHCASSRLQQTHKPTTRHATPRRSRLKTPKPHSAGVASMTKKPQEEYFNVKRILNFQVRYLVEWEGYGPQHNSWEPVEHFERCPNLLREFHESTGSVGEWIAREFRALRPCSTEAHRSAQ</sequence>
<feature type="compositionally biased region" description="Basic and acidic residues" evidence="2">
    <location>
        <begin position="216"/>
        <end position="272"/>
    </location>
</feature>
<reference evidence="4" key="2">
    <citation type="submission" date="2023-05" db="EMBL/GenBank/DDBJ databases">
        <authorList>
            <consortium name="Lawrence Berkeley National Laboratory"/>
            <person name="Steindorff A."/>
            <person name="Hensen N."/>
            <person name="Bonometti L."/>
            <person name="Westerberg I."/>
            <person name="Brannstrom I.O."/>
            <person name="Guillou S."/>
            <person name="Cros-Aarteil S."/>
            <person name="Calhoun S."/>
            <person name="Haridas S."/>
            <person name="Kuo A."/>
            <person name="Mondo S."/>
            <person name="Pangilinan J."/>
            <person name="Riley R."/>
            <person name="Labutti K."/>
            <person name="Andreopoulos B."/>
            <person name="Lipzen A."/>
            <person name="Chen C."/>
            <person name="Yanf M."/>
            <person name="Daum C."/>
            <person name="Ng V."/>
            <person name="Clum A."/>
            <person name="Ohm R."/>
            <person name="Martin F."/>
            <person name="Silar P."/>
            <person name="Natvig D."/>
            <person name="Lalanne C."/>
            <person name="Gautier V."/>
            <person name="Ament-Velasquez S.L."/>
            <person name="Kruys A."/>
            <person name="Hutchinson M.I."/>
            <person name="Powell A.J."/>
            <person name="Barry K."/>
            <person name="Miller A.N."/>
            <person name="Grigoriev I.V."/>
            <person name="Debuchy R."/>
            <person name="Gladieux P."/>
            <person name="Thoren M.H."/>
            <person name="Johannesson H."/>
        </authorList>
    </citation>
    <scope>NUCLEOTIDE SEQUENCE</scope>
    <source>
        <strain evidence="4">CBS 532.94</strain>
    </source>
</reference>
<dbReference type="CDD" id="cd00024">
    <property type="entry name" value="CD_CSD"/>
    <property type="match status" value="1"/>
</dbReference>
<dbReference type="Proteomes" id="UP001303760">
    <property type="component" value="Unassembled WGS sequence"/>
</dbReference>
<organism evidence="4 5">
    <name type="scientific">Achaetomium macrosporum</name>
    <dbReference type="NCBI Taxonomy" id="79813"/>
    <lineage>
        <taxon>Eukaryota</taxon>
        <taxon>Fungi</taxon>
        <taxon>Dikarya</taxon>
        <taxon>Ascomycota</taxon>
        <taxon>Pezizomycotina</taxon>
        <taxon>Sordariomycetes</taxon>
        <taxon>Sordariomycetidae</taxon>
        <taxon>Sordariales</taxon>
        <taxon>Chaetomiaceae</taxon>
        <taxon>Achaetomium</taxon>
    </lineage>
</organism>
<feature type="compositionally biased region" description="Acidic residues" evidence="2">
    <location>
        <begin position="93"/>
        <end position="107"/>
    </location>
</feature>
<protein>
    <recommendedName>
        <fullName evidence="3">Chromo domain-containing protein</fullName>
    </recommendedName>
</protein>
<feature type="compositionally biased region" description="Basic and acidic residues" evidence="2">
    <location>
        <begin position="358"/>
        <end position="374"/>
    </location>
</feature>
<dbReference type="Pfam" id="PF00385">
    <property type="entry name" value="Chromo"/>
    <property type="match status" value="1"/>
</dbReference>
<dbReference type="PROSITE" id="PS50013">
    <property type="entry name" value="CHROMO_2"/>
    <property type="match status" value="1"/>
</dbReference>
<comment type="subunit">
    <text evidence="1">Component of the NuA4 histone acetyltransferase complex.</text>
</comment>
<comment type="caution">
    <text evidence="4">The sequence shown here is derived from an EMBL/GenBank/DDBJ whole genome shotgun (WGS) entry which is preliminary data.</text>
</comment>
<keyword evidence="5" id="KW-1185">Reference proteome</keyword>
<dbReference type="InterPro" id="IPR016197">
    <property type="entry name" value="Chromo-like_dom_sf"/>
</dbReference>
<proteinExistence type="predicted"/>
<feature type="compositionally biased region" description="Basic and acidic residues" evidence="2">
    <location>
        <begin position="191"/>
        <end position="208"/>
    </location>
</feature>
<feature type="compositionally biased region" description="Polar residues" evidence="2">
    <location>
        <begin position="392"/>
        <end position="411"/>
    </location>
</feature>
<dbReference type="SMART" id="SM00298">
    <property type="entry name" value="CHROMO"/>
    <property type="match status" value="1"/>
</dbReference>
<evidence type="ECO:0000313" key="4">
    <source>
        <dbReference type="EMBL" id="KAK4233784.1"/>
    </source>
</evidence>
<feature type="compositionally biased region" description="Basic residues" evidence="2">
    <location>
        <begin position="510"/>
        <end position="526"/>
    </location>
</feature>
<evidence type="ECO:0000256" key="2">
    <source>
        <dbReference type="SAM" id="MobiDB-lite"/>
    </source>
</evidence>
<feature type="compositionally biased region" description="Low complexity" evidence="2">
    <location>
        <begin position="140"/>
        <end position="152"/>
    </location>
</feature>
<dbReference type="AlphaFoldDB" id="A0AAN7C1U0"/>